<dbReference type="GeneID" id="36336973"/>
<proteinExistence type="predicted"/>
<reference evidence="2" key="3">
    <citation type="submission" date="2014-06" db="EMBL/GenBank/DDBJ databases">
        <authorList>
            <person name="Aslett M."/>
        </authorList>
    </citation>
    <scope>NUCLEOTIDE SEQUENCE</scope>
</reference>
<organism evidence="3 4">
    <name type="scientific">Echinococcus granulosus</name>
    <name type="common">Hydatid tapeworm</name>
    <dbReference type="NCBI Taxonomy" id="6210"/>
    <lineage>
        <taxon>Eukaryota</taxon>
        <taxon>Metazoa</taxon>
        <taxon>Spiralia</taxon>
        <taxon>Lophotrochozoa</taxon>
        <taxon>Platyhelminthes</taxon>
        <taxon>Cestoda</taxon>
        <taxon>Eucestoda</taxon>
        <taxon>Cyclophyllidea</taxon>
        <taxon>Taeniidae</taxon>
        <taxon>Echinococcus</taxon>
        <taxon>Echinococcus granulosus group</taxon>
    </lineage>
</organism>
<dbReference type="Proteomes" id="UP000492820">
    <property type="component" value="Unassembled WGS sequence"/>
</dbReference>
<keyword evidence="1" id="KW-0732">Signal</keyword>
<dbReference type="OMA" id="CNQRCRD"/>
<feature type="chain" id="PRO_5008431668" evidence="1">
    <location>
        <begin position="25"/>
        <end position="104"/>
    </location>
</feature>
<keyword evidence="4" id="KW-1185">Reference proteome</keyword>
<reference evidence="2 5" key="2">
    <citation type="journal article" date="2013" name="Nature">
        <title>The genomes of four tapeworm species reveal adaptations to parasitism.</title>
        <authorList>
            <person name="Tsai I.J."/>
            <person name="Zarowiecki M."/>
            <person name="Holroyd N."/>
            <person name="Garciarrubio A."/>
            <person name="Sanchez-Flores A."/>
            <person name="Brooks K.L."/>
            <person name="Tracey A."/>
            <person name="Bobes R.J."/>
            <person name="Fragoso G."/>
            <person name="Sciutto E."/>
            <person name="Aslett M."/>
            <person name="Beasley H."/>
            <person name="Bennett H.M."/>
            <person name="Cai J."/>
            <person name="Camicia F."/>
            <person name="Clark R."/>
            <person name="Cucher M."/>
            <person name="De Silva N."/>
            <person name="Day T.A."/>
            <person name="Deplazes P."/>
            <person name="Estrada K."/>
            <person name="Fernandez C."/>
            <person name="Holland P.W."/>
            <person name="Hou J."/>
            <person name="Hu S."/>
            <person name="Huckvale T."/>
            <person name="Hung S.S."/>
            <person name="Kamenetzky L."/>
            <person name="Keane J.A."/>
            <person name="Kiss F."/>
            <person name="Koziol U."/>
            <person name="Lambert O."/>
            <person name="Liu K."/>
            <person name="Luo X."/>
            <person name="Luo Y."/>
            <person name="Macchiaroli N."/>
            <person name="Nichol S."/>
            <person name="Paps J."/>
            <person name="Parkinson J."/>
            <person name="Pouchkina-Stantcheva N."/>
            <person name="Riddiford N."/>
            <person name="Rosenzvit M."/>
            <person name="Salinas G."/>
            <person name="Wasmuth J.D."/>
            <person name="Zamanian M."/>
            <person name="Zheng Y."/>
            <person name="Cai X."/>
            <person name="Soberon X."/>
            <person name="Olson P.D."/>
            <person name="Laclette J.P."/>
            <person name="Brehm K."/>
            <person name="Berriman M."/>
            <person name="Garciarrubio A."/>
            <person name="Bobes R.J."/>
            <person name="Fragoso G."/>
            <person name="Sanchez-Flores A."/>
            <person name="Estrada K."/>
            <person name="Cevallos M.A."/>
            <person name="Morett E."/>
            <person name="Gonzalez V."/>
            <person name="Portillo T."/>
            <person name="Ochoa-Leyva A."/>
            <person name="Jose M.V."/>
            <person name="Sciutto E."/>
            <person name="Landa A."/>
            <person name="Jimenez L."/>
            <person name="Valdes V."/>
            <person name="Carrero J.C."/>
            <person name="Larralde C."/>
            <person name="Morales-Montor J."/>
            <person name="Limon-Lason J."/>
            <person name="Soberon X."/>
            <person name="Laclette J.P."/>
        </authorList>
    </citation>
    <scope>NUCLEOTIDE SEQUENCE [LARGE SCALE GENOMIC DNA]</scope>
</reference>
<name>U6JCZ1_ECHGR</name>
<dbReference type="EMBL" id="LK028579">
    <property type="protein sequence ID" value="CDS19617.1"/>
    <property type="molecule type" value="Genomic_DNA"/>
</dbReference>
<evidence type="ECO:0000313" key="2">
    <source>
        <dbReference type="EMBL" id="CDS19617.1"/>
    </source>
</evidence>
<dbReference type="CTD" id="36336973"/>
<sequence>MHSKSNSLLLISSLLLAALHVSNTAFADAKMASDFIAERMLDVADSEGLADAVLPLVRCYDLLEELRTECNQRCRDNAPSVNACLRNCWGGWKYGRLTCRLRYS</sequence>
<accession>U6JCZ1</accession>
<dbReference type="KEGG" id="egl:EGR_01258"/>
<dbReference type="WBParaSite" id="EgrG_000494500">
    <property type="protein sequence ID" value="EgrG_000494500"/>
    <property type="gene ID" value="EgrG_000494500"/>
</dbReference>
<dbReference type="EMBL" id="APAU02000004">
    <property type="protein sequence ID" value="EUB64130.1"/>
    <property type="molecule type" value="Genomic_DNA"/>
</dbReference>
<reference evidence="3 4" key="1">
    <citation type="journal article" date="2013" name="Nat. Genet.">
        <title>The genome of the hydatid tapeworm Echinococcus granulosus.</title>
        <authorList>
            <person name="Zheng H."/>
            <person name="Zhang W."/>
            <person name="Zhang L."/>
            <person name="Zhang Z."/>
            <person name="Li J."/>
            <person name="Lu G."/>
            <person name="Zhu Y."/>
            <person name="Wang Y."/>
            <person name="Huang Y."/>
            <person name="Liu J."/>
            <person name="Kang H."/>
            <person name="Chen J."/>
            <person name="Wang L."/>
            <person name="Chen A."/>
            <person name="Yu S."/>
            <person name="Gao Z."/>
            <person name="Jin L."/>
            <person name="Gu W."/>
            <person name="Wang Z."/>
            <person name="Zhao L."/>
            <person name="Shi B."/>
            <person name="Wen H."/>
            <person name="Lin R."/>
            <person name="Jones M.K."/>
            <person name="Brejova B."/>
            <person name="Vinar T."/>
            <person name="Zhao G."/>
            <person name="McManus D.P."/>
            <person name="Chen Z."/>
            <person name="Zhou Y."/>
            <person name="Wang S."/>
        </authorList>
    </citation>
    <scope>NUCLEOTIDE SEQUENCE [LARGE SCALE GENOMIC DNA]</scope>
</reference>
<evidence type="ECO:0000313" key="3">
    <source>
        <dbReference type="EMBL" id="EUB64130.1"/>
    </source>
</evidence>
<evidence type="ECO:0000313" key="5">
    <source>
        <dbReference type="Proteomes" id="UP000492820"/>
    </source>
</evidence>
<evidence type="ECO:0000256" key="1">
    <source>
        <dbReference type="SAM" id="SignalP"/>
    </source>
</evidence>
<evidence type="ECO:0000313" key="4">
    <source>
        <dbReference type="Proteomes" id="UP000019149"/>
    </source>
</evidence>
<dbReference type="Proteomes" id="UP000019149">
    <property type="component" value="Unassembled WGS sequence"/>
</dbReference>
<gene>
    <name evidence="3 6" type="ORF">EGR_01258</name>
    <name evidence="2" type="ORF">EgrG_000494500</name>
</gene>
<dbReference type="RefSeq" id="XP_024355326.1">
    <property type="nucleotide sequence ID" value="XM_024490507.1"/>
</dbReference>
<feature type="signal peptide" evidence="1">
    <location>
        <begin position="1"/>
        <end position="24"/>
    </location>
</feature>
<evidence type="ECO:0000313" key="6">
    <source>
        <dbReference type="WBParaSite" id="EgrG_000494500"/>
    </source>
</evidence>
<reference evidence="6" key="4">
    <citation type="submission" date="2020-10" db="UniProtKB">
        <authorList>
            <consortium name="WormBaseParasite"/>
        </authorList>
    </citation>
    <scope>IDENTIFICATION</scope>
</reference>
<protein>
    <submittedName>
        <fullName evidence="2 6">Expressed conserved protein</fullName>
    </submittedName>
</protein>
<dbReference type="OrthoDB" id="6243760at2759"/>
<dbReference type="AlphaFoldDB" id="U6JCZ1"/>